<feature type="compositionally biased region" description="Low complexity" evidence="1">
    <location>
        <begin position="280"/>
        <end position="289"/>
    </location>
</feature>
<evidence type="ECO:0000313" key="3">
    <source>
        <dbReference type="Proteomes" id="UP001215280"/>
    </source>
</evidence>
<dbReference type="AlphaFoldDB" id="A0AAD7JYF4"/>
<evidence type="ECO:0000313" key="2">
    <source>
        <dbReference type="EMBL" id="KAJ7774586.1"/>
    </source>
</evidence>
<evidence type="ECO:0000256" key="1">
    <source>
        <dbReference type="SAM" id="MobiDB-lite"/>
    </source>
</evidence>
<dbReference type="EMBL" id="JARJLG010000015">
    <property type="protein sequence ID" value="KAJ7774586.1"/>
    <property type="molecule type" value="Genomic_DNA"/>
</dbReference>
<dbReference type="Proteomes" id="UP001215280">
    <property type="component" value="Unassembled WGS sequence"/>
</dbReference>
<feature type="region of interest" description="Disordered" evidence="1">
    <location>
        <begin position="16"/>
        <end position="57"/>
    </location>
</feature>
<keyword evidence="3" id="KW-1185">Reference proteome</keyword>
<accession>A0AAD7JYF4</accession>
<comment type="caution">
    <text evidence="2">The sequence shown here is derived from an EMBL/GenBank/DDBJ whole genome shotgun (WGS) entry which is preliminary data.</text>
</comment>
<reference evidence="2" key="1">
    <citation type="submission" date="2023-03" db="EMBL/GenBank/DDBJ databases">
        <title>Massive genome expansion in bonnet fungi (Mycena s.s.) driven by repeated elements and novel gene families across ecological guilds.</title>
        <authorList>
            <consortium name="Lawrence Berkeley National Laboratory"/>
            <person name="Harder C.B."/>
            <person name="Miyauchi S."/>
            <person name="Viragh M."/>
            <person name="Kuo A."/>
            <person name="Thoen E."/>
            <person name="Andreopoulos B."/>
            <person name="Lu D."/>
            <person name="Skrede I."/>
            <person name="Drula E."/>
            <person name="Henrissat B."/>
            <person name="Morin E."/>
            <person name="Kohler A."/>
            <person name="Barry K."/>
            <person name="LaButti K."/>
            <person name="Morin E."/>
            <person name="Salamov A."/>
            <person name="Lipzen A."/>
            <person name="Mereny Z."/>
            <person name="Hegedus B."/>
            <person name="Baldrian P."/>
            <person name="Stursova M."/>
            <person name="Weitz H."/>
            <person name="Taylor A."/>
            <person name="Grigoriev I.V."/>
            <person name="Nagy L.G."/>
            <person name="Martin F."/>
            <person name="Kauserud H."/>
        </authorList>
    </citation>
    <scope>NUCLEOTIDE SEQUENCE</scope>
    <source>
        <strain evidence="2">CBHHK188m</strain>
    </source>
</reference>
<feature type="compositionally biased region" description="Low complexity" evidence="1">
    <location>
        <begin position="30"/>
        <end position="42"/>
    </location>
</feature>
<proteinExistence type="predicted"/>
<gene>
    <name evidence="2" type="ORF">DFH07DRAFT_952295</name>
</gene>
<sequence length="431" mass="45373">MSLSWLISFPDDFDPPQPALAPNAPIPDTLASPSPFLPLPALDGADDNLAPSTTTSSASSVETVFSAFDPMESGAGGPGPAPGIDPIALVLGGGPTSSMSSIPIPTSSNNRSLVRQTSTSFRAAAASANSAAASANLNGRVAPAAQSTAASALANGYFQYGMNPTPSGIETAAAARTRYNDNQDTVVNIFQRFDQEAQSQARITRERHEEVNLMINQAQITASEETRKLWDVQVADYSALSQLVNAVNGLRRDVTVLRSRPTTRANPVLGPLPVLVDATTPSAPSSRSTGVMGPPPSEASSLGTHHECPLFDDNAPPAKRQHTNAPQDRDPFDVWFYDVATSGEPRDIARAAMQAIPHLTGGSFLNAIRVRSKSATISIHFHSLPFALTFIDAIENCPPPNFEGLHVCWAPASADPISIIRGEGYIGRSTG</sequence>
<protein>
    <submittedName>
        <fullName evidence="2">Uncharacterized protein</fullName>
    </submittedName>
</protein>
<feature type="region of interest" description="Disordered" evidence="1">
    <location>
        <begin position="280"/>
        <end position="304"/>
    </location>
</feature>
<organism evidence="2 3">
    <name type="scientific">Mycena maculata</name>
    <dbReference type="NCBI Taxonomy" id="230809"/>
    <lineage>
        <taxon>Eukaryota</taxon>
        <taxon>Fungi</taxon>
        <taxon>Dikarya</taxon>
        <taxon>Basidiomycota</taxon>
        <taxon>Agaricomycotina</taxon>
        <taxon>Agaricomycetes</taxon>
        <taxon>Agaricomycetidae</taxon>
        <taxon>Agaricales</taxon>
        <taxon>Marasmiineae</taxon>
        <taxon>Mycenaceae</taxon>
        <taxon>Mycena</taxon>
    </lineage>
</organism>
<name>A0AAD7JYF4_9AGAR</name>